<accession>A0A4R2IJU3</accession>
<gene>
    <name evidence="7" type="ORF">EV646_111281</name>
</gene>
<organism evidence="7 8">
    <name type="scientific">Kribbella antiqua</name>
    <dbReference type="NCBI Taxonomy" id="2512217"/>
    <lineage>
        <taxon>Bacteria</taxon>
        <taxon>Bacillati</taxon>
        <taxon>Actinomycetota</taxon>
        <taxon>Actinomycetes</taxon>
        <taxon>Propionibacteriales</taxon>
        <taxon>Kribbellaceae</taxon>
        <taxon>Kribbella</taxon>
    </lineage>
</organism>
<dbReference type="InterPro" id="IPR050490">
    <property type="entry name" value="Bact_solute-bd_prot1"/>
</dbReference>
<dbReference type="CDD" id="cd13581">
    <property type="entry name" value="PBP2_AlgQ_like_2"/>
    <property type="match status" value="1"/>
</dbReference>
<sequence>MKRGMVAIALLLTGGLVSACSGGSTGSDDKAAETAGFRAEGLPIVEQPLTLKFSGVKAPLAPDFNSMTLVKQWQRDTNVTIEWQNLPETVYKEKKNLLLASGDLPDAFYNTGFTDSDIATYGANGTLVPLENLIDKYAPNLKKVFEKRPEIKAAVTASDGHIYTLPASEELGIGTVPFFWSLNKTWLAKLGLSMPTTIDEYHRVLQAFKTGDPNGNGKADEIPLSFIGGWWCADAGDLFAALSGMPDNPDHRIVRDDKVIHTASQPQYRDAIATLHQWYTEGLIDAESFTQTDTQYLAKGKSKDEVLGSFVWWETEEVVGAARTRDYTLMGPLEGPSGRLVGRANGGDYARDAFAITRVNKHPEATMRWVDRLYDPVMSAQVAWGPIGEGLQKNSAGVLVSMPDKAGESAGERKQRIAPGGPRVILKEDFKNVVAPEPRAAQRQSDLERIYLPYAEKQSYPLVFFTQEELQRIGEINTELKALVDERRAGWIVRGGVEKDWDGYLQQLKGAGLDEYVDIYQKAYDRYRGTK</sequence>
<evidence type="ECO:0000313" key="7">
    <source>
        <dbReference type="EMBL" id="TCO44088.1"/>
    </source>
</evidence>
<protein>
    <submittedName>
        <fullName evidence="7">Putative aldouronate transport system substrate-binding protein</fullName>
    </submittedName>
</protein>
<dbReference type="Pfam" id="PF01547">
    <property type="entry name" value="SBP_bac_1"/>
    <property type="match status" value="1"/>
</dbReference>
<comment type="caution">
    <text evidence="7">The sequence shown here is derived from an EMBL/GenBank/DDBJ whole genome shotgun (WGS) entry which is preliminary data.</text>
</comment>
<evidence type="ECO:0000256" key="2">
    <source>
        <dbReference type="ARBA" id="ARBA00022729"/>
    </source>
</evidence>
<keyword evidence="4" id="KW-0564">Palmitate</keyword>
<dbReference type="PANTHER" id="PTHR43649:SF33">
    <property type="entry name" value="POLYGALACTURONAN_RHAMNOGALACTURONAN-BINDING PROTEIN YTCQ"/>
    <property type="match status" value="1"/>
</dbReference>
<dbReference type="SUPFAM" id="SSF53850">
    <property type="entry name" value="Periplasmic binding protein-like II"/>
    <property type="match status" value="1"/>
</dbReference>
<evidence type="ECO:0000256" key="5">
    <source>
        <dbReference type="ARBA" id="ARBA00023288"/>
    </source>
</evidence>
<proteinExistence type="predicted"/>
<evidence type="ECO:0000256" key="4">
    <source>
        <dbReference type="ARBA" id="ARBA00023139"/>
    </source>
</evidence>
<dbReference type="EMBL" id="SLWR01000011">
    <property type="protein sequence ID" value="TCO44088.1"/>
    <property type="molecule type" value="Genomic_DNA"/>
</dbReference>
<keyword evidence="1" id="KW-1003">Cell membrane</keyword>
<feature type="signal peptide" evidence="6">
    <location>
        <begin position="1"/>
        <end position="19"/>
    </location>
</feature>
<dbReference type="InterPro" id="IPR006059">
    <property type="entry name" value="SBP"/>
</dbReference>
<evidence type="ECO:0000256" key="3">
    <source>
        <dbReference type="ARBA" id="ARBA00023136"/>
    </source>
</evidence>
<keyword evidence="2 6" id="KW-0732">Signal</keyword>
<evidence type="ECO:0000313" key="8">
    <source>
        <dbReference type="Proteomes" id="UP000295573"/>
    </source>
</evidence>
<evidence type="ECO:0000256" key="1">
    <source>
        <dbReference type="ARBA" id="ARBA00022475"/>
    </source>
</evidence>
<evidence type="ECO:0000256" key="6">
    <source>
        <dbReference type="SAM" id="SignalP"/>
    </source>
</evidence>
<name>A0A4R2IJU3_9ACTN</name>
<keyword evidence="8" id="KW-1185">Reference proteome</keyword>
<dbReference type="PROSITE" id="PS51257">
    <property type="entry name" value="PROKAR_LIPOPROTEIN"/>
    <property type="match status" value="1"/>
</dbReference>
<keyword evidence="3" id="KW-0472">Membrane</keyword>
<reference evidence="7 8" key="1">
    <citation type="journal article" date="2015" name="Stand. Genomic Sci.">
        <title>Genomic Encyclopedia of Bacterial and Archaeal Type Strains, Phase III: the genomes of soil and plant-associated and newly described type strains.</title>
        <authorList>
            <person name="Whitman W.B."/>
            <person name="Woyke T."/>
            <person name="Klenk H.P."/>
            <person name="Zhou Y."/>
            <person name="Lilburn T.G."/>
            <person name="Beck B.J."/>
            <person name="De Vos P."/>
            <person name="Vandamme P."/>
            <person name="Eisen J.A."/>
            <person name="Garrity G."/>
            <person name="Hugenholtz P."/>
            <person name="Kyrpides N.C."/>
        </authorList>
    </citation>
    <scope>NUCLEOTIDE SEQUENCE [LARGE SCALE GENOMIC DNA]</scope>
    <source>
        <strain evidence="7 8">VKM Ac-2541</strain>
    </source>
</reference>
<keyword evidence="5" id="KW-0449">Lipoprotein</keyword>
<dbReference type="Gene3D" id="3.40.190.10">
    <property type="entry name" value="Periplasmic binding protein-like II"/>
    <property type="match status" value="2"/>
</dbReference>
<dbReference type="Proteomes" id="UP000295573">
    <property type="component" value="Unassembled WGS sequence"/>
</dbReference>
<dbReference type="OrthoDB" id="3225049at2"/>
<feature type="chain" id="PRO_5039399355" evidence="6">
    <location>
        <begin position="20"/>
        <end position="531"/>
    </location>
</feature>
<dbReference type="RefSeq" id="WP_132154406.1">
    <property type="nucleotide sequence ID" value="NZ_SLWR01000011.1"/>
</dbReference>
<dbReference type="PANTHER" id="PTHR43649">
    <property type="entry name" value="ARABINOSE-BINDING PROTEIN-RELATED"/>
    <property type="match status" value="1"/>
</dbReference>
<dbReference type="AlphaFoldDB" id="A0A4R2IJU3"/>